<evidence type="ECO:0000256" key="3">
    <source>
        <dbReference type="ARBA" id="ARBA00022771"/>
    </source>
</evidence>
<dbReference type="GO" id="GO:0005634">
    <property type="term" value="C:nucleus"/>
    <property type="evidence" value="ECO:0007669"/>
    <property type="project" value="UniProtKB-SubCell"/>
</dbReference>
<evidence type="ECO:0000313" key="8">
    <source>
        <dbReference type="Proteomes" id="UP000747542"/>
    </source>
</evidence>
<dbReference type="PANTHER" id="PTHR46481">
    <property type="entry name" value="ZINC FINGER BED DOMAIN-CONTAINING PROTEIN 4"/>
    <property type="match status" value="1"/>
</dbReference>
<keyword evidence="2" id="KW-0479">Metal-binding</keyword>
<dbReference type="AlphaFoldDB" id="A0A8J5N0W7"/>
<keyword evidence="3" id="KW-0863">Zinc-finger</keyword>
<feature type="region of interest" description="Disordered" evidence="6">
    <location>
        <begin position="491"/>
        <end position="517"/>
    </location>
</feature>
<proteinExistence type="predicted"/>
<evidence type="ECO:0000256" key="5">
    <source>
        <dbReference type="ARBA" id="ARBA00023242"/>
    </source>
</evidence>
<dbReference type="InterPro" id="IPR012337">
    <property type="entry name" value="RNaseH-like_sf"/>
</dbReference>
<dbReference type="SUPFAM" id="SSF53098">
    <property type="entry name" value="Ribonuclease H-like"/>
    <property type="match status" value="1"/>
</dbReference>
<gene>
    <name evidence="7" type="primary">AC\T-L2</name>
    <name evidence="7" type="ORF">Hamer_G018938</name>
</gene>
<comment type="caution">
    <text evidence="7">The sequence shown here is derived from an EMBL/GenBank/DDBJ whole genome shotgun (WGS) entry which is preliminary data.</text>
</comment>
<feature type="compositionally biased region" description="Basic and acidic residues" evidence="6">
    <location>
        <begin position="491"/>
        <end position="503"/>
    </location>
</feature>
<keyword evidence="4" id="KW-0862">Zinc</keyword>
<evidence type="ECO:0000256" key="6">
    <source>
        <dbReference type="SAM" id="MobiDB-lite"/>
    </source>
</evidence>
<protein>
    <submittedName>
        <fullName evidence="7">AC transposase-like 2</fullName>
    </submittedName>
</protein>
<dbReference type="InterPro" id="IPR052035">
    <property type="entry name" value="ZnF_BED_domain_contain"/>
</dbReference>
<organism evidence="7 8">
    <name type="scientific">Homarus americanus</name>
    <name type="common">American lobster</name>
    <dbReference type="NCBI Taxonomy" id="6706"/>
    <lineage>
        <taxon>Eukaryota</taxon>
        <taxon>Metazoa</taxon>
        <taxon>Ecdysozoa</taxon>
        <taxon>Arthropoda</taxon>
        <taxon>Crustacea</taxon>
        <taxon>Multicrustacea</taxon>
        <taxon>Malacostraca</taxon>
        <taxon>Eumalacostraca</taxon>
        <taxon>Eucarida</taxon>
        <taxon>Decapoda</taxon>
        <taxon>Pleocyemata</taxon>
        <taxon>Astacidea</taxon>
        <taxon>Nephropoidea</taxon>
        <taxon>Nephropidae</taxon>
        <taxon>Homarus</taxon>
    </lineage>
</organism>
<sequence>MKDGKHYQCQCLLSDDDGEKVCDAKLSSFTGSEKNSPSRASNLKRHLQRFHPAVLEAVLKKDKSTNITSTSAKRAISGGEQTQITKFIKTDKVTVTMTSEKFKKHIIEMVVNNSTPVSFFSQPAFLGLAGEMAKKLGISLDRESIRKLVITAGKNEKEELRNKMKDNFVYIKMDGCTRHRVNYFAINVRFVEANNKPVTRTLAVKDTQAHHTSEHLQILVEEVLEDFYIKKEQVLCIITDNASNISTIEKLNRSPEESSTVLREEMDEISVDDVDTDITQPEERNEVIDDMVEATAKLFPIQHMRCAVHTLQLAIRDGLSERHATTLIAKVRQVAVAARTPKIDAILKRRAGKGAILDQTTRWGSTYMMIKRLLELRGYLEDLDNELLESLLCHPFAATKKLQAEDLTPGTFLLEWKRLLYQLNKSGGLIAEGIVSSMKRRENVLLDNKILLAAVYLDPMNRILLDNDQTSKGKEALYEIAVRIKEMKSQTEIHEPEQVRNIDKSSSSDSDSASSNKEIDFDSYLDTIEQAKVKRHRSENAAAVDIKNTRFQQDFFGALMEVEKFDRSSKVTVEEAIPAYPEIVKDVAGAVTAMPPTQLHIKSSRLSCLLDGRRYHNLPVGLLAHLPQQQRRQTVTCGPLALSAAGFVRTRGVVYRHPVMARNARVQTTHGDRTGRAGPHPSLGTNATCLCPR</sequence>
<feature type="region of interest" description="Disordered" evidence="6">
    <location>
        <begin position="665"/>
        <end position="686"/>
    </location>
</feature>
<dbReference type="PANTHER" id="PTHR46481:SF10">
    <property type="entry name" value="ZINC FINGER BED DOMAIN-CONTAINING PROTEIN 39"/>
    <property type="match status" value="1"/>
</dbReference>
<keyword evidence="5" id="KW-0539">Nucleus</keyword>
<comment type="subcellular location">
    <subcellularLocation>
        <location evidence="1">Nucleus</location>
    </subcellularLocation>
</comment>
<evidence type="ECO:0000256" key="4">
    <source>
        <dbReference type="ARBA" id="ARBA00022833"/>
    </source>
</evidence>
<dbReference type="GO" id="GO:0008270">
    <property type="term" value="F:zinc ion binding"/>
    <property type="evidence" value="ECO:0007669"/>
    <property type="project" value="UniProtKB-KW"/>
</dbReference>
<evidence type="ECO:0000256" key="1">
    <source>
        <dbReference type="ARBA" id="ARBA00004123"/>
    </source>
</evidence>
<name>A0A8J5N0W7_HOMAM</name>
<reference evidence="7" key="1">
    <citation type="journal article" date="2021" name="Sci. Adv.">
        <title>The American lobster genome reveals insights on longevity, neural, and immune adaptations.</title>
        <authorList>
            <person name="Polinski J.M."/>
            <person name="Zimin A.V."/>
            <person name="Clark K.F."/>
            <person name="Kohn A.B."/>
            <person name="Sadowski N."/>
            <person name="Timp W."/>
            <person name="Ptitsyn A."/>
            <person name="Khanna P."/>
            <person name="Romanova D.Y."/>
            <person name="Williams P."/>
            <person name="Greenwood S.J."/>
            <person name="Moroz L.L."/>
            <person name="Walt D.R."/>
            <person name="Bodnar A.G."/>
        </authorList>
    </citation>
    <scope>NUCLEOTIDE SEQUENCE</scope>
    <source>
        <strain evidence="7">GMGI-L3</strain>
    </source>
</reference>
<dbReference type="EMBL" id="JAHLQT010014098">
    <property type="protein sequence ID" value="KAG7170451.1"/>
    <property type="molecule type" value="Genomic_DNA"/>
</dbReference>
<accession>A0A8J5N0W7</accession>
<evidence type="ECO:0000313" key="7">
    <source>
        <dbReference type="EMBL" id="KAG7170451.1"/>
    </source>
</evidence>
<evidence type="ECO:0000256" key="2">
    <source>
        <dbReference type="ARBA" id="ARBA00022723"/>
    </source>
</evidence>
<dbReference type="Proteomes" id="UP000747542">
    <property type="component" value="Unassembled WGS sequence"/>
</dbReference>
<feature type="compositionally biased region" description="Low complexity" evidence="6">
    <location>
        <begin position="505"/>
        <end position="515"/>
    </location>
</feature>
<keyword evidence="8" id="KW-1185">Reference proteome</keyword>